<evidence type="ECO:0000256" key="7">
    <source>
        <dbReference type="ARBA" id="ARBA00023136"/>
    </source>
</evidence>
<dbReference type="RefSeq" id="WP_190211503.1">
    <property type="nucleotide sequence ID" value="NZ_BNBO01000015.1"/>
</dbReference>
<evidence type="ECO:0000313" key="10">
    <source>
        <dbReference type="EMBL" id="GHH71192.1"/>
    </source>
</evidence>
<evidence type="ECO:0000256" key="2">
    <source>
        <dbReference type="ARBA" id="ARBA00006739"/>
    </source>
</evidence>
<evidence type="ECO:0000256" key="3">
    <source>
        <dbReference type="ARBA" id="ARBA00022676"/>
    </source>
</evidence>
<dbReference type="InterPro" id="IPR029044">
    <property type="entry name" value="Nucleotide-diphossugar_trans"/>
</dbReference>
<evidence type="ECO:0000256" key="8">
    <source>
        <dbReference type="SAM" id="Phobius"/>
    </source>
</evidence>
<dbReference type="EMBL" id="BNBO01000015">
    <property type="protein sequence ID" value="GHH71192.1"/>
    <property type="molecule type" value="Genomic_DNA"/>
</dbReference>
<proteinExistence type="inferred from homology"/>
<evidence type="ECO:0000256" key="1">
    <source>
        <dbReference type="ARBA" id="ARBA00004141"/>
    </source>
</evidence>
<dbReference type="GeneID" id="95353642"/>
<protein>
    <submittedName>
        <fullName evidence="10">Glucosyl transferase</fullName>
    </submittedName>
</protein>
<comment type="caution">
    <text evidence="10">The sequence shown here is derived from an EMBL/GenBank/DDBJ whole genome shotgun (WGS) entry which is preliminary data.</text>
</comment>
<dbReference type="PANTHER" id="PTHR48090">
    <property type="entry name" value="UNDECAPRENYL-PHOSPHATE 4-DEOXY-4-FORMAMIDO-L-ARABINOSE TRANSFERASE-RELATED"/>
    <property type="match status" value="1"/>
</dbReference>
<feature type="transmembrane region" description="Helical" evidence="8">
    <location>
        <begin position="268"/>
        <end position="290"/>
    </location>
</feature>
<feature type="transmembrane region" description="Helical" evidence="8">
    <location>
        <begin position="237"/>
        <end position="262"/>
    </location>
</feature>
<organism evidence="10 11">
    <name type="scientific">Kitasatospora indigofera</name>
    <dbReference type="NCBI Taxonomy" id="67307"/>
    <lineage>
        <taxon>Bacteria</taxon>
        <taxon>Bacillati</taxon>
        <taxon>Actinomycetota</taxon>
        <taxon>Actinomycetes</taxon>
        <taxon>Kitasatosporales</taxon>
        <taxon>Streptomycetaceae</taxon>
        <taxon>Kitasatospora</taxon>
    </lineage>
</organism>
<dbReference type="PANTHER" id="PTHR48090:SF1">
    <property type="entry name" value="PROPHAGE BACTOPRENOL GLUCOSYL TRANSFERASE HOMOLOG"/>
    <property type="match status" value="1"/>
</dbReference>
<dbReference type="AlphaFoldDB" id="A0A919FRN6"/>
<dbReference type="CDD" id="cd04187">
    <property type="entry name" value="DPM1_like_bac"/>
    <property type="match status" value="1"/>
</dbReference>
<keyword evidence="11" id="KW-1185">Reference proteome</keyword>
<feature type="domain" description="Glycosyltransferase 2-like" evidence="9">
    <location>
        <begin position="12"/>
        <end position="175"/>
    </location>
</feature>
<evidence type="ECO:0000313" key="11">
    <source>
        <dbReference type="Proteomes" id="UP000617734"/>
    </source>
</evidence>
<comment type="similarity">
    <text evidence="2">Belongs to the glycosyltransferase 2 family.</text>
</comment>
<dbReference type="GO" id="GO:0005886">
    <property type="term" value="C:plasma membrane"/>
    <property type="evidence" value="ECO:0007669"/>
    <property type="project" value="TreeGrafter"/>
</dbReference>
<evidence type="ECO:0000259" key="9">
    <source>
        <dbReference type="Pfam" id="PF00535"/>
    </source>
</evidence>
<sequence length="346" mass="37833">MTAVHHDRTELSVVIPMYNEEEVLPVLVERLRPVLDGTGVRYEVVAVDDGSTDKTAARLEDLRARWPQLRVVALRRNSGHQAALTAGLHSARGAYVASIDADLQDPPEKIPEMLDLARSQRLDIVYGVRSDRSTDTGFKRRTAGAYYWLIRRLVGKNVPSQAGDFRLLSREAVDALKTLPDQQQVYRLLVPWLGFPSGQVSYQRDERAAGETKYPLRKMVGLAITSITSFSAAPLRLATWLGVVSFFTCLAMLVFTLTAYALGNTVPGWTSLFTAMLFLGGVQLICFGLLGEYVGRIYTAVQQRPTYFVASDSGRTAEAAVPAATPAAAEPLVPSGRPEAGQLPPA</sequence>
<comment type="subcellular location">
    <subcellularLocation>
        <location evidence="1">Membrane</location>
        <topology evidence="1">Multi-pass membrane protein</topology>
    </subcellularLocation>
</comment>
<evidence type="ECO:0000256" key="4">
    <source>
        <dbReference type="ARBA" id="ARBA00022679"/>
    </source>
</evidence>
<dbReference type="SUPFAM" id="SSF53448">
    <property type="entry name" value="Nucleotide-diphospho-sugar transferases"/>
    <property type="match status" value="1"/>
</dbReference>
<gene>
    <name evidence="10" type="ORF">GCM10018781_32050</name>
</gene>
<dbReference type="Gene3D" id="3.90.550.10">
    <property type="entry name" value="Spore Coat Polysaccharide Biosynthesis Protein SpsA, Chain A"/>
    <property type="match status" value="1"/>
</dbReference>
<dbReference type="Pfam" id="PF00535">
    <property type="entry name" value="Glycos_transf_2"/>
    <property type="match status" value="1"/>
</dbReference>
<dbReference type="InterPro" id="IPR050256">
    <property type="entry name" value="Glycosyltransferase_2"/>
</dbReference>
<name>A0A919FRN6_9ACTN</name>
<evidence type="ECO:0000256" key="6">
    <source>
        <dbReference type="ARBA" id="ARBA00022989"/>
    </source>
</evidence>
<keyword evidence="5 8" id="KW-0812">Transmembrane</keyword>
<dbReference type="GO" id="GO:0016757">
    <property type="term" value="F:glycosyltransferase activity"/>
    <property type="evidence" value="ECO:0007669"/>
    <property type="project" value="UniProtKB-KW"/>
</dbReference>
<reference evidence="10" key="1">
    <citation type="journal article" date="2014" name="Int. J. Syst. Evol. Microbiol.">
        <title>Complete genome sequence of Corynebacterium casei LMG S-19264T (=DSM 44701T), isolated from a smear-ripened cheese.</title>
        <authorList>
            <consortium name="US DOE Joint Genome Institute (JGI-PGF)"/>
            <person name="Walter F."/>
            <person name="Albersmeier A."/>
            <person name="Kalinowski J."/>
            <person name="Ruckert C."/>
        </authorList>
    </citation>
    <scope>NUCLEOTIDE SEQUENCE</scope>
    <source>
        <strain evidence="10">JCM 4646</strain>
    </source>
</reference>
<accession>A0A919FRN6</accession>
<reference evidence="10" key="2">
    <citation type="submission" date="2020-09" db="EMBL/GenBank/DDBJ databases">
        <authorList>
            <person name="Sun Q."/>
            <person name="Ohkuma M."/>
        </authorList>
    </citation>
    <scope>NUCLEOTIDE SEQUENCE</scope>
    <source>
        <strain evidence="10">JCM 4646</strain>
    </source>
</reference>
<evidence type="ECO:0000256" key="5">
    <source>
        <dbReference type="ARBA" id="ARBA00022692"/>
    </source>
</evidence>
<keyword evidence="3" id="KW-0328">Glycosyltransferase</keyword>
<keyword evidence="7 8" id="KW-0472">Membrane</keyword>
<dbReference type="InterPro" id="IPR001173">
    <property type="entry name" value="Glyco_trans_2-like"/>
</dbReference>
<keyword evidence="4 10" id="KW-0808">Transferase</keyword>
<keyword evidence="6 8" id="KW-1133">Transmembrane helix</keyword>
<dbReference type="Proteomes" id="UP000617734">
    <property type="component" value="Unassembled WGS sequence"/>
</dbReference>